<sequence>MFHALCSYCTLNLPCKVVNTFCLVHLIFEYIGRPSPMAGLSMLPTLASEGEIVIEDRLTYRFWPIQRGDIVTLKSPLDPNRIVCKRVFGLPGDTICVDPTGSMAPSTEHVVIPRGHIWICGDNAAFSRDSREYGPIPMALVEGKLAYRVSATHCPSPRNNVSHSGMATKTLYQILKPHDVPELEITQVHCVKLTEYPP</sequence>
<reference evidence="9 10" key="1">
    <citation type="submission" date="2014-04" db="EMBL/GenBank/DDBJ databases">
        <title>Evolutionary Origins and Diversification of the Mycorrhizal Mutualists.</title>
        <authorList>
            <consortium name="DOE Joint Genome Institute"/>
            <consortium name="Mycorrhizal Genomics Consortium"/>
            <person name="Kohler A."/>
            <person name="Kuo A."/>
            <person name="Nagy L.G."/>
            <person name="Floudas D."/>
            <person name="Copeland A."/>
            <person name="Barry K.W."/>
            <person name="Cichocki N."/>
            <person name="Veneault-Fourrey C."/>
            <person name="LaButti K."/>
            <person name="Lindquist E.A."/>
            <person name="Lipzen A."/>
            <person name="Lundell T."/>
            <person name="Morin E."/>
            <person name="Murat C."/>
            <person name="Riley R."/>
            <person name="Ohm R."/>
            <person name="Sun H."/>
            <person name="Tunlid A."/>
            <person name="Henrissat B."/>
            <person name="Grigoriev I.V."/>
            <person name="Hibbett D.S."/>
            <person name="Martin F."/>
        </authorList>
    </citation>
    <scope>NUCLEOTIDE SEQUENCE [LARGE SCALE GENOMIC DNA]</scope>
    <source>
        <strain evidence="9 10">Koide BX008</strain>
    </source>
</reference>
<dbReference type="EMBL" id="KN818223">
    <property type="protein sequence ID" value="KIL70643.1"/>
    <property type="molecule type" value="Genomic_DNA"/>
</dbReference>
<evidence type="ECO:0000256" key="4">
    <source>
        <dbReference type="ARBA" id="ARBA00023128"/>
    </source>
</evidence>
<keyword evidence="2" id="KW-0999">Mitochondrion inner membrane</keyword>
<dbReference type="PANTHER" id="PTHR12383:SF16">
    <property type="entry name" value="MITOCHONDRIAL INNER MEMBRANE PROTEASE SUBUNIT 1"/>
    <property type="match status" value="1"/>
</dbReference>
<dbReference type="InterPro" id="IPR019533">
    <property type="entry name" value="Peptidase_S26"/>
</dbReference>
<feature type="domain" description="Peptidase S26" evidence="8">
    <location>
        <begin position="102"/>
        <end position="147"/>
    </location>
</feature>
<keyword evidence="4" id="KW-0496">Mitochondrion</keyword>
<dbReference type="GO" id="GO:0006465">
    <property type="term" value="P:signal peptide processing"/>
    <property type="evidence" value="ECO:0007669"/>
    <property type="project" value="InterPro"/>
</dbReference>
<dbReference type="OrthoDB" id="308440at2759"/>
<dbReference type="AlphaFoldDB" id="A0A0C2XNB8"/>
<dbReference type="GO" id="GO:0006627">
    <property type="term" value="P:protein processing involved in protein targeting to mitochondrion"/>
    <property type="evidence" value="ECO:0007669"/>
    <property type="project" value="TreeGrafter"/>
</dbReference>
<dbReference type="InterPro" id="IPR036286">
    <property type="entry name" value="LexA/Signal_pep-like_sf"/>
</dbReference>
<dbReference type="GO" id="GO:0004252">
    <property type="term" value="F:serine-type endopeptidase activity"/>
    <property type="evidence" value="ECO:0007669"/>
    <property type="project" value="InterPro"/>
</dbReference>
<dbReference type="Pfam" id="PF10502">
    <property type="entry name" value="Peptidase_S26"/>
    <property type="match status" value="2"/>
</dbReference>
<dbReference type="InterPro" id="IPR000223">
    <property type="entry name" value="Pept_S26A_signal_pept_1"/>
</dbReference>
<name>A0A0C2XNB8_AMAMK</name>
<dbReference type="HOGENOM" id="CLU_028723_4_3_1"/>
<keyword evidence="3" id="KW-0378">Hydrolase</keyword>
<evidence type="ECO:0000259" key="8">
    <source>
        <dbReference type="Pfam" id="PF10502"/>
    </source>
</evidence>
<feature type="active site" evidence="7">
    <location>
        <position position="41"/>
    </location>
</feature>
<evidence type="ECO:0000256" key="5">
    <source>
        <dbReference type="ARBA" id="ARBA00023136"/>
    </source>
</evidence>
<dbReference type="Gene3D" id="2.10.109.10">
    <property type="entry name" value="Umud Fragment, subunit A"/>
    <property type="match status" value="1"/>
</dbReference>
<evidence type="ECO:0000256" key="2">
    <source>
        <dbReference type="ARBA" id="ARBA00022792"/>
    </source>
</evidence>
<dbReference type="FunCoup" id="A0A0C2XNB8">
    <property type="interactions" value="313"/>
</dbReference>
<comment type="similarity">
    <text evidence="6">Belongs to the peptidase S26 family. IMP1 subfamily.</text>
</comment>
<proteinExistence type="inferred from homology"/>
<evidence type="ECO:0000256" key="7">
    <source>
        <dbReference type="PIRSR" id="PIRSR600223-1"/>
    </source>
</evidence>
<evidence type="ECO:0000256" key="1">
    <source>
        <dbReference type="ARBA" id="ARBA00004273"/>
    </source>
</evidence>
<comment type="subcellular location">
    <subcellularLocation>
        <location evidence="1">Mitochondrion inner membrane</location>
    </subcellularLocation>
</comment>
<evidence type="ECO:0000256" key="6">
    <source>
        <dbReference type="ARBA" id="ARBA00038445"/>
    </source>
</evidence>
<dbReference type="InterPro" id="IPR052064">
    <property type="entry name" value="Mito_IMP1_subunit"/>
</dbReference>
<feature type="active site" evidence="7">
    <location>
        <position position="85"/>
    </location>
</feature>
<dbReference type="SUPFAM" id="SSF51306">
    <property type="entry name" value="LexA/Signal peptidase"/>
    <property type="match status" value="1"/>
</dbReference>
<dbReference type="PANTHER" id="PTHR12383">
    <property type="entry name" value="PROTEASE FAMILY S26 MITOCHONDRIAL INNER MEMBRANE PROTEASE-RELATED"/>
    <property type="match status" value="1"/>
</dbReference>
<dbReference type="CDD" id="cd06530">
    <property type="entry name" value="S26_SPase_I"/>
    <property type="match status" value="1"/>
</dbReference>
<evidence type="ECO:0000313" key="10">
    <source>
        <dbReference type="Proteomes" id="UP000054549"/>
    </source>
</evidence>
<keyword evidence="5" id="KW-0472">Membrane</keyword>
<dbReference type="GO" id="GO:0042720">
    <property type="term" value="C:mitochondrial inner membrane peptidase complex"/>
    <property type="evidence" value="ECO:0007669"/>
    <property type="project" value="TreeGrafter"/>
</dbReference>
<dbReference type="STRING" id="946122.A0A0C2XNB8"/>
<dbReference type="PRINTS" id="PR00727">
    <property type="entry name" value="LEADERPTASE"/>
</dbReference>
<gene>
    <name evidence="9" type="ORF">M378DRAFT_66367</name>
</gene>
<feature type="domain" description="Peptidase S26" evidence="8">
    <location>
        <begin position="18"/>
        <end position="98"/>
    </location>
</feature>
<dbReference type="Proteomes" id="UP000054549">
    <property type="component" value="Unassembled WGS sequence"/>
</dbReference>
<accession>A0A0C2XNB8</accession>
<evidence type="ECO:0000256" key="3">
    <source>
        <dbReference type="ARBA" id="ARBA00022801"/>
    </source>
</evidence>
<protein>
    <recommendedName>
        <fullName evidence="8">Peptidase S26 domain-containing protein</fullName>
    </recommendedName>
</protein>
<dbReference type="InterPro" id="IPR019758">
    <property type="entry name" value="Pept_S26A_signal_pept_1_CS"/>
</dbReference>
<evidence type="ECO:0000313" key="9">
    <source>
        <dbReference type="EMBL" id="KIL70643.1"/>
    </source>
</evidence>
<keyword evidence="10" id="KW-1185">Reference proteome</keyword>
<organism evidence="9 10">
    <name type="scientific">Amanita muscaria (strain Koide BX008)</name>
    <dbReference type="NCBI Taxonomy" id="946122"/>
    <lineage>
        <taxon>Eukaryota</taxon>
        <taxon>Fungi</taxon>
        <taxon>Dikarya</taxon>
        <taxon>Basidiomycota</taxon>
        <taxon>Agaricomycotina</taxon>
        <taxon>Agaricomycetes</taxon>
        <taxon>Agaricomycetidae</taxon>
        <taxon>Agaricales</taxon>
        <taxon>Pluteineae</taxon>
        <taxon>Amanitaceae</taxon>
        <taxon>Amanita</taxon>
    </lineage>
</organism>
<dbReference type="PROSITE" id="PS00761">
    <property type="entry name" value="SPASE_I_3"/>
    <property type="match status" value="1"/>
</dbReference>
<dbReference type="InParanoid" id="A0A0C2XNB8"/>